<protein>
    <submittedName>
        <fullName evidence="1">Uncharacterized protein</fullName>
    </submittedName>
</protein>
<evidence type="ECO:0000313" key="2">
    <source>
        <dbReference type="Proteomes" id="UP000319004"/>
    </source>
</evidence>
<reference evidence="1 2" key="1">
    <citation type="submission" date="2019-03" db="EMBL/GenBank/DDBJ databases">
        <title>Deep-cultivation of Planctomycetes and their phenomic and genomic characterization uncovers novel biology.</title>
        <authorList>
            <person name="Wiegand S."/>
            <person name="Jogler M."/>
            <person name="Boedeker C."/>
            <person name="Pinto D."/>
            <person name="Vollmers J."/>
            <person name="Rivas-Marin E."/>
            <person name="Kohn T."/>
            <person name="Peeters S.H."/>
            <person name="Heuer A."/>
            <person name="Rast P."/>
            <person name="Oberbeckmann S."/>
            <person name="Bunk B."/>
            <person name="Jeske O."/>
            <person name="Meyerdierks A."/>
            <person name="Storesund J.E."/>
            <person name="Kallscheuer N."/>
            <person name="Luecker S."/>
            <person name="Lage O.M."/>
            <person name="Pohl T."/>
            <person name="Merkel B.J."/>
            <person name="Hornburger P."/>
            <person name="Mueller R.-W."/>
            <person name="Bruemmer F."/>
            <person name="Labrenz M."/>
            <person name="Spormann A.M."/>
            <person name="Op den Camp H."/>
            <person name="Overmann J."/>
            <person name="Amann R."/>
            <person name="Jetten M.S.M."/>
            <person name="Mascher T."/>
            <person name="Medema M.H."/>
            <person name="Devos D.P."/>
            <person name="Kaster A.-K."/>
            <person name="Ovreas L."/>
            <person name="Rohde M."/>
            <person name="Galperin M.Y."/>
            <person name="Jogler C."/>
        </authorList>
    </citation>
    <scope>NUCLEOTIDE SEQUENCE [LARGE SCALE GENOMIC DNA]</scope>
    <source>
        <strain evidence="1 2">Enr13</strain>
    </source>
</reference>
<evidence type="ECO:0000313" key="1">
    <source>
        <dbReference type="EMBL" id="QDV40671.1"/>
    </source>
</evidence>
<accession>A0A518HIJ5</accession>
<organism evidence="1 2">
    <name type="scientific">Stieleria neptunia</name>
    <dbReference type="NCBI Taxonomy" id="2527979"/>
    <lineage>
        <taxon>Bacteria</taxon>
        <taxon>Pseudomonadati</taxon>
        <taxon>Planctomycetota</taxon>
        <taxon>Planctomycetia</taxon>
        <taxon>Pirellulales</taxon>
        <taxon>Pirellulaceae</taxon>
        <taxon>Stieleria</taxon>
    </lineage>
</organism>
<name>A0A518HIJ5_9BACT</name>
<proteinExistence type="predicted"/>
<dbReference type="Proteomes" id="UP000319004">
    <property type="component" value="Chromosome"/>
</dbReference>
<sequence length="83" mass="9456">MSLTTPKAIRIAENLSSGFEKVTGEYRSLRLVTAMRPEDPYAVPRESDECEGIVEYYGPLIRGRYHDPNSTAAINEFLHVRIR</sequence>
<dbReference type="KEGG" id="snep:Enr13x_05050"/>
<keyword evidence="2" id="KW-1185">Reference proteome</keyword>
<dbReference type="AlphaFoldDB" id="A0A518HIJ5"/>
<dbReference type="EMBL" id="CP037423">
    <property type="protein sequence ID" value="QDV40671.1"/>
    <property type="molecule type" value="Genomic_DNA"/>
</dbReference>
<gene>
    <name evidence="1" type="ORF">Enr13x_05050</name>
</gene>